<comment type="caution">
    <text evidence="1">The sequence shown here is derived from an EMBL/GenBank/DDBJ whole genome shotgun (WGS) entry which is preliminary data.</text>
</comment>
<evidence type="ECO:0000313" key="1">
    <source>
        <dbReference type="EMBL" id="MFD2961604.1"/>
    </source>
</evidence>
<evidence type="ECO:0000313" key="2">
    <source>
        <dbReference type="Proteomes" id="UP001597560"/>
    </source>
</evidence>
<dbReference type="EMBL" id="JBHUPA010000002">
    <property type="protein sequence ID" value="MFD2961604.1"/>
    <property type="molecule type" value="Genomic_DNA"/>
</dbReference>
<proteinExistence type="predicted"/>
<sequence>MSYIKTKSETSSLIIVDEQLYISNNPNIEDGETADGEIVLQLIDNGRKLFINAGGKNDGIELNEIQLSILKNFLSGVFN</sequence>
<organism evidence="1 2">
    <name type="scientific">Olivibacter jilunii</name>
    <dbReference type="NCBI Taxonomy" id="985016"/>
    <lineage>
        <taxon>Bacteria</taxon>
        <taxon>Pseudomonadati</taxon>
        <taxon>Bacteroidota</taxon>
        <taxon>Sphingobacteriia</taxon>
        <taxon>Sphingobacteriales</taxon>
        <taxon>Sphingobacteriaceae</taxon>
        <taxon>Olivibacter</taxon>
    </lineage>
</organism>
<dbReference type="RefSeq" id="WP_377609825.1">
    <property type="nucleotide sequence ID" value="NZ_JBHUPA010000002.1"/>
</dbReference>
<reference evidence="2" key="1">
    <citation type="journal article" date="2019" name="Int. J. Syst. Evol. Microbiol.">
        <title>The Global Catalogue of Microorganisms (GCM) 10K type strain sequencing project: providing services to taxonomists for standard genome sequencing and annotation.</title>
        <authorList>
            <consortium name="The Broad Institute Genomics Platform"/>
            <consortium name="The Broad Institute Genome Sequencing Center for Infectious Disease"/>
            <person name="Wu L."/>
            <person name="Ma J."/>
        </authorList>
    </citation>
    <scope>NUCLEOTIDE SEQUENCE [LARGE SCALE GENOMIC DNA]</scope>
    <source>
        <strain evidence="2">KCTC 23098</strain>
    </source>
</reference>
<gene>
    <name evidence="1" type="ORF">ACFS6J_07405</name>
</gene>
<keyword evidence="2" id="KW-1185">Reference proteome</keyword>
<protein>
    <submittedName>
        <fullName evidence="1">Uncharacterized protein</fullName>
    </submittedName>
</protein>
<accession>A0ABW6B060</accession>
<name>A0ABW6B060_9SPHI</name>
<dbReference type="Proteomes" id="UP001597560">
    <property type="component" value="Unassembled WGS sequence"/>
</dbReference>